<dbReference type="AlphaFoldDB" id="A0A820N2D7"/>
<evidence type="ECO:0000313" key="2">
    <source>
        <dbReference type="Proteomes" id="UP000663868"/>
    </source>
</evidence>
<sequence length="89" mass="10180">KLKPVLCTSNSTNFRKTWSKTDKDFTIENYVDRSRSNSFVSEDSQGNINPYAVTGYAMNCKDETNHESIYSETKHQQSQLNTTGMVFTI</sequence>
<comment type="caution">
    <text evidence="1">The sequence shown here is derived from an EMBL/GenBank/DDBJ whole genome shotgun (WGS) entry which is preliminary data.</text>
</comment>
<protein>
    <submittedName>
        <fullName evidence="1">Uncharacterized protein</fullName>
    </submittedName>
</protein>
<accession>A0A820N2D7</accession>
<dbReference type="Proteomes" id="UP000663868">
    <property type="component" value="Unassembled WGS sequence"/>
</dbReference>
<organism evidence="1 2">
    <name type="scientific">Adineta steineri</name>
    <dbReference type="NCBI Taxonomy" id="433720"/>
    <lineage>
        <taxon>Eukaryota</taxon>
        <taxon>Metazoa</taxon>
        <taxon>Spiralia</taxon>
        <taxon>Gnathifera</taxon>
        <taxon>Rotifera</taxon>
        <taxon>Eurotatoria</taxon>
        <taxon>Bdelloidea</taxon>
        <taxon>Adinetida</taxon>
        <taxon>Adinetidae</taxon>
        <taxon>Adineta</taxon>
    </lineage>
</organism>
<reference evidence="1" key="1">
    <citation type="submission" date="2021-02" db="EMBL/GenBank/DDBJ databases">
        <authorList>
            <person name="Nowell W R."/>
        </authorList>
    </citation>
    <scope>NUCLEOTIDE SEQUENCE</scope>
</reference>
<gene>
    <name evidence="1" type="ORF">KXQ929_LOCUS49937</name>
</gene>
<evidence type="ECO:0000313" key="1">
    <source>
        <dbReference type="EMBL" id="CAF4381471.1"/>
    </source>
</evidence>
<name>A0A820N2D7_9BILA</name>
<dbReference type="EMBL" id="CAJOBB010022063">
    <property type="protein sequence ID" value="CAF4381471.1"/>
    <property type="molecule type" value="Genomic_DNA"/>
</dbReference>
<feature type="non-terminal residue" evidence="1">
    <location>
        <position position="1"/>
    </location>
</feature>
<proteinExistence type="predicted"/>